<dbReference type="RefSeq" id="WP_092854325.1">
    <property type="nucleotide sequence ID" value="NZ_FOYU01000001.1"/>
</dbReference>
<dbReference type="Gene3D" id="3.40.50.300">
    <property type="entry name" value="P-loop containing nucleotide triphosphate hydrolases"/>
    <property type="match status" value="1"/>
</dbReference>
<evidence type="ECO:0000256" key="3">
    <source>
        <dbReference type="ARBA" id="ARBA00022840"/>
    </source>
</evidence>
<dbReference type="InterPro" id="IPR017871">
    <property type="entry name" value="ABC_transporter-like_CS"/>
</dbReference>
<dbReference type="PROSITE" id="PS50893">
    <property type="entry name" value="ABC_TRANSPORTER_2"/>
    <property type="match status" value="1"/>
</dbReference>
<evidence type="ECO:0000256" key="2">
    <source>
        <dbReference type="ARBA" id="ARBA00022741"/>
    </source>
</evidence>
<keyword evidence="3 5" id="KW-0067">ATP-binding</keyword>
<dbReference type="AlphaFoldDB" id="A0A1I6G4I1"/>
<dbReference type="SUPFAM" id="SSF52540">
    <property type="entry name" value="P-loop containing nucleoside triphosphate hydrolases"/>
    <property type="match status" value="1"/>
</dbReference>
<organism evidence="5 6">
    <name type="scientific">Pseudidiomarina maritima</name>
    <dbReference type="NCBI Taxonomy" id="519453"/>
    <lineage>
        <taxon>Bacteria</taxon>
        <taxon>Pseudomonadati</taxon>
        <taxon>Pseudomonadota</taxon>
        <taxon>Gammaproteobacteria</taxon>
        <taxon>Alteromonadales</taxon>
        <taxon>Idiomarinaceae</taxon>
        <taxon>Pseudidiomarina</taxon>
    </lineage>
</organism>
<dbReference type="PANTHER" id="PTHR43023">
    <property type="entry name" value="PROTEIN TRIGALACTOSYLDIACYLGLYCEROL 3, CHLOROPLASTIC"/>
    <property type="match status" value="1"/>
</dbReference>
<dbReference type="InterPro" id="IPR003593">
    <property type="entry name" value="AAA+_ATPase"/>
</dbReference>
<keyword evidence="1" id="KW-0813">Transport</keyword>
<protein>
    <submittedName>
        <fullName evidence="5">Phospholipid/cholesterol/gamma-HCH transport system ATP-binding protein</fullName>
    </submittedName>
</protein>
<dbReference type="GO" id="GO:0016887">
    <property type="term" value="F:ATP hydrolysis activity"/>
    <property type="evidence" value="ECO:0007669"/>
    <property type="project" value="InterPro"/>
</dbReference>
<keyword evidence="2" id="KW-0547">Nucleotide-binding</keyword>
<accession>A0A1I6G4I1</accession>
<dbReference type="InterPro" id="IPR003439">
    <property type="entry name" value="ABC_transporter-like_ATP-bd"/>
</dbReference>
<gene>
    <name evidence="5" type="ORF">SAMN04488070_0155</name>
</gene>
<dbReference type="PROSITE" id="PS00211">
    <property type="entry name" value="ABC_TRANSPORTER_1"/>
    <property type="match status" value="1"/>
</dbReference>
<reference evidence="6" key="1">
    <citation type="submission" date="2016-10" db="EMBL/GenBank/DDBJ databases">
        <authorList>
            <person name="Varghese N."/>
            <person name="Submissions S."/>
        </authorList>
    </citation>
    <scope>NUCLEOTIDE SEQUENCE [LARGE SCALE GENOMIC DNA]</scope>
    <source>
        <strain evidence="6">CGMCC 1.7285</strain>
    </source>
</reference>
<evidence type="ECO:0000313" key="5">
    <source>
        <dbReference type="EMBL" id="SFR37108.1"/>
    </source>
</evidence>
<dbReference type="EMBL" id="FOYU01000001">
    <property type="protein sequence ID" value="SFR37108.1"/>
    <property type="molecule type" value="Genomic_DNA"/>
</dbReference>
<dbReference type="Pfam" id="PF00005">
    <property type="entry name" value="ABC_tran"/>
    <property type="match status" value="1"/>
</dbReference>
<evidence type="ECO:0000259" key="4">
    <source>
        <dbReference type="PROSITE" id="PS50893"/>
    </source>
</evidence>
<keyword evidence="6" id="KW-1185">Reference proteome</keyword>
<sequence length="253" mass="26981">MVMTNVQPILKLENITTKFGDSVIHEGLNLDVNTGEILGLVGGSGAGKSVLLRTAIGLNQPATGSVHLRAKQIGMLFQHGALFSSMTVAENVALPLFEHTSLSRHEALRLARLKLALVGLDSAAGERYPAELSGGMIKRAALARALIREPDMVFLDEPTAGLDPISAAAFDQLILTLSKALGLTVVLVTHDLDTLYAICDRVAVLAKKHIIAIDSLAKVAEHEDAWIQAYFHGPRGRAIIESHSNQSAITAES</sequence>
<dbReference type="PANTHER" id="PTHR43023:SF3">
    <property type="entry name" value="PROTEIN TRIGALACTOSYLDIACYLGLYCEROL 3, CHLOROPLASTIC"/>
    <property type="match status" value="1"/>
</dbReference>
<dbReference type="InterPro" id="IPR027417">
    <property type="entry name" value="P-loop_NTPase"/>
</dbReference>
<evidence type="ECO:0000256" key="1">
    <source>
        <dbReference type="ARBA" id="ARBA00022448"/>
    </source>
</evidence>
<evidence type="ECO:0000313" key="6">
    <source>
        <dbReference type="Proteomes" id="UP000199424"/>
    </source>
</evidence>
<dbReference type="Proteomes" id="UP000199424">
    <property type="component" value="Unassembled WGS sequence"/>
</dbReference>
<name>A0A1I6G4I1_9GAMM</name>
<proteinExistence type="predicted"/>
<feature type="domain" description="ABC transporter" evidence="4">
    <location>
        <begin position="10"/>
        <end position="232"/>
    </location>
</feature>
<dbReference type="SMART" id="SM00382">
    <property type="entry name" value="AAA"/>
    <property type="match status" value="1"/>
</dbReference>
<dbReference type="GO" id="GO:0005524">
    <property type="term" value="F:ATP binding"/>
    <property type="evidence" value="ECO:0007669"/>
    <property type="project" value="UniProtKB-KW"/>
</dbReference>